<proteinExistence type="inferred from homology"/>
<keyword evidence="7 12" id="KW-0997">Cell inner membrane</keyword>
<dbReference type="GO" id="GO:0017004">
    <property type="term" value="P:cytochrome complex assembly"/>
    <property type="evidence" value="ECO:0007669"/>
    <property type="project" value="UniProtKB-KW"/>
</dbReference>
<feature type="transmembrane region" description="Helical" evidence="13">
    <location>
        <begin position="160"/>
        <end position="181"/>
    </location>
</feature>
<keyword evidence="15" id="KW-1185">Reference proteome</keyword>
<gene>
    <name evidence="14" type="ORF">AU255_10555</name>
</gene>
<evidence type="ECO:0000256" key="10">
    <source>
        <dbReference type="ARBA" id="ARBA00022989"/>
    </source>
</evidence>
<organism evidence="14 15">
    <name type="scientific">Methyloprofundus sedimenti</name>
    <dbReference type="NCBI Taxonomy" id="1420851"/>
    <lineage>
        <taxon>Bacteria</taxon>
        <taxon>Pseudomonadati</taxon>
        <taxon>Pseudomonadota</taxon>
        <taxon>Gammaproteobacteria</taxon>
        <taxon>Methylococcales</taxon>
        <taxon>Methylococcaceae</taxon>
        <taxon>Methyloprofundus</taxon>
    </lineage>
</organism>
<evidence type="ECO:0000256" key="11">
    <source>
        <dbReference type="ARBA" id="ARBA00023136"/>
    </source>
</evidence>
<dbReference type="NCBIfam" id="TIGR01190">
    <property type="entry name" value="ccmB"/>
    <property type="match status" value="1"/>
</dbReference>
<feature type="transmembrane region" description="Helical" evidence="13">
    <location>
        <begin position="21"/>
        <end position="38"/>
    </location>
</feature>
<dbReference type="OrthoDB" id="9799895at2"/>
<sequence>MSFFFAALKRDLLLVFRHRNDIINPLAFFLMVAVLFPLGVSPDPAFLSEVASGVIWVAALLACLLSVDGIFRSDYEDGSLEQMLVSPEPLLVIVMAKVLSHWLVSGFCLAIISPLVAMMFFLPEQGYPALILSLLLGTPTLSLMGAIGAGLTVALRRGGVLISLLVLPLYIPVLIFGAGTVQAGSMGLPIQGYLALLGAILVFSLMLAPFAIAAALKISVRS</sequence>
<comment type="subcellular location">
    <subcellularLocation>
        <location evidence="2">Cell inner membrane</location>
        <topology evidence="2">Multi-pass membrane protein</topology>
    </subcellularLocation>
</comment>
<evidence type="ECO:0000256" key="3">
    <source>
        <dbReference type="ARBA" id="ARBA00010544"/>
    </source>
</evidence>
<evidence type="ECO:0000256" key="7">
    <source>
        <dbReference type="ARBA" id="ARBA00022519"/>
    </source>
</evidence>
<keyword evidence="11 12" id="KW-0472">Membrane</keyword>
<dbReference type="GO" id="GO:0015232">
    <property type="term" value="F:heme transmembrane transporter activity"/>
    <property type="evidence" value="ECO:0007669"/>
    <property type="project" value="InterPro"/>
</dbReference>
<feature type="transmembrane region" description="Helical" evidence="13">
    <location>
        <begin position="127"/>
        <end position="153"/>
    </location>
</feature>
<evidence type="ECO:0000313" key="15">
    <source>
        <dbReference type="Proteomes" id="UP000191980"/>
    </source>
</evidence>
<dbReference type="GO" id="GO:1903607">
    <property type="term" value="P:cytochrome c biosynthetic process"/>
    <property type="evidence" value="ECO:0007669"/>
    <property type="project" value="TreeGrafter"/>
</dbReference>
<dbReference type="PRINTS" id="PR01414">
    <property type="entry name" value="CCMBBIOGNSIS"/>
</dbReference>
<dbReference type="PIRSF" id="PIRSF002764">
    <property type="entry name" value="CcmB"/>
    <property type="match status" value="1"/>
</dbReference>
<feature type="transmembrane region" description="Helical" evidence="13">
    <location>
        <begin position="91"/>
        <end position="121"/>
    </location>
</feature>
<evidence type="ECO:0000256" key="12">
    <source>
        <dbReference type="PIRNR" id="PIRNR002764"/>
    </source>
</evidence>
<keyword evidence="8 13" id="KW-0812">Transmembrane</keyword>
<evidence type="ECO:0000256" key="2">
    <source>
        <dbReference type="ARBA" id="ARBA00004429"/>
    </source>
</evidence>
<dbReference type="AlphaFoldDB" id="A0A1V8M9K3"/>
<accession>A0A1V8M9K3</accession>
<dbReference type="Pfam" id="PF03379">
    <property type="entry name" value="CcmB"/>
    <property type="match status" value="1"/>
</dbReference>
<dbReference type="PANTHER" id="PTHR30070">
    <property type="entry name" value="HEME EXPORTER PROTEIN B"/>
    <property type="match status" value="1"/>
</dbReference>
<reference evidence="14 15" key="1">
    <citation type="submission" date="2015-12" db="EMBL/GenBank/DDBJ databases">
        <authorList>
            <person name="Shamseldin A."/>
            <person name="Moawad H."/>
            <person name="Abd El-Rahim W.M."/>
            <person name="Sadowsky M.J."/>
        </authorList>
    </citation>
    <scope>NUCLEOTIDE SEQUENCE [LARGE SCALE GENOMIC DNA]</scope>
    <source>
        <strain evidence="14 15">WF1</strain>
    </source>
</reference>
<keyword evidence="5 12" id="KW-0813">Transport</keyword>
<keyword evidence="9 12" id="KW-0201">Cytochrome c-type biogenesis</keyword>
<dbReference type="Proteomes" id="UP000191980">
    <property type="component" value="Unassembled WGS sequence"/>
</dbReference>
<comment type="function">
    <text evidence="1 12">Required for the export of heme to the periplasm for the biogenesis of c-type cytochromes.</text>
</comment>
<evidence type="ECO:0000256" key="6">
    <source>
        <dbReference type="ARBA" id="ARBA00022475"/>
    </source>
</evidence>
<dbReference type="RefSeq" id="WP_080522850.1">
    <property type="nucleotide sequence ID" value="NZ_LPUF01000001.1"/>
</dbReference>
<dbReference type="InterPro" id="IPR026031">
    <property type="entry name" value="Cyt_c_CcmB_bac"/>
</dbReference>
<evidence type="ECO:0000256" key="4">
    <source>
        <dbReference type="ARBA" id="ARBA00016452"/>
    </source>
</evidence>
<comment type="caution">
    <text evidence="14">The sequence shown here is derived from an EMBL/GenBank/DDBJ whole genome shotgun (WGS) entry which is preliminary data.</text>
</comment>
<evidence type="ECO:0000313" key="14">
    <source>
        <dbReference type="EMBL" id="OQK18245.1"/>
    </source>
</evidence>
<evidence type="ECO:0000256" key="5">
    <source>
        <dbReference type="ARBA" id="ARBA00022448"/>
    </source>
</evidence>
<comment type="similarity">
    <text evidence="3 12">Belongs to the CcmB/CycW/HelB family.</text>
</comment>
<dbReference type="GO" id="GO:0005886">
    <property type="term" value="C:plasma membrane"/>
    <property type="evidence" value="ECO:0007669"/>
    <property type="project" value="UniProtKB-SubCell"/>
</dbReference>
<keyword evidence="10 13" id="KW-1133">Transmembrane helix</keyword>
<dbReference type="InterPro" id="IPR003544">
    <property type="entry name" value="Cyt_c_biogenesis_CcmB"/>
</dbReference>
<keyword evidence="6 12" id="KW-1003">Cell membrane</keyword>
<feature type="transmembrane region" description="Helical" evidence="13">
    <location>
        <begin position="50"/>
        <end position="71"/>
    </location>
</feature>
<name>A0A1V8M9K3_9GAMM</name>
<evidence type="ECO:0000256" key="9">
    <source>
        <dbReference type="ARBA" id="ARBA00022748"/>
    </source>
</evidence>
<evidence type="ECO:0000256" key="8">
    <source>
        <dbReference type="ARBA" id="ARBA00022692"/>
    </source>
</evidence>
<dbReference type="PANTHER" id="PTHR30070:SF1">
    <property type="entry name" value="CYTOCHROME C BIOGENESIS B-RELATED"/>
    <property type="match status" value="1"/>
</dbReference>
<evidence type="ECO:0000256" key="13">
    <source>
        <dbReference type="SAM" id="Phobius"/>
    </source>
</evidence>
<protein>
    <recommendedName>
        <fullName evidence="4 12">Heme exporter protein B</fullName>
    </recommendedName>
</protein>
<dbReference type="EMBL" id="LPUF01000001">
    <property type="protein sequence ID" value="OQK18245.1"/>
    <property type="molecule type" value="Genomic_DNA"/>
</dbReference>
<evidence type="ECO:0000256" key="1">
    <source>
        <dbReference type="ARBA" id="ARBA00002442"/>
    </source>
</evidence>
<dbReference type="STRING" id="1420851.AU255_10555"/>
<feature type="transmembrane region" description="Helical" evidence="13">
    <location>
        <begin position="193"/>
        <end position="216"/>
    </location>
</feature>